<dbReference type="EMBL" id="JBIRUQ010000007">
    <property type="protein sequence ID" value="MFI1464197.1"/>
    <property type="molecule type" value="Genomic_DNA"/>
</dbReference>
<evidence type="ECO:0000259" key="1">
    <source>
        <dbReference type="Pfam" id="PF13847"/>
    </source>
</evidence>
<dbReference type="Gene3D" id="3.40.50.150">
    <property type="entry name" value="Vaccinia Virus protein VP39"/>
    <property type="match status" value="1"/>
</dbReference>
<dbReference type="InterPro" id="IPR048711">
    <property type="entry name" value="WHD_Rv2258c"/>
</dbReference>
<gene>
    <name evidence="3" type="ORF">ACH4WX_26030</name>
</gene>
<dbReference type="RefSeq" id="WP_033245634.1">
    <property type="nucleotide sequence ID" value="NZ_JBIRUQ010000007.1"/>
</dbReference>
<dbReference type="GO" id="GO:0008168">
    <property type="term" value="F:methyltransferase activity"/>
    <property type="evidence" value="ECO:0007669"/>
    <property type="project" value="UniProtKB-KW"/>
</dbReference>
<keyword evidence="4" id="KW-1185">Reference proteome</keyword>
<keyword evidence="3" id="KW-0489">Methyltransferase</keyword>
<dbReference type="GO" id="GO:0032259">
    <property type="term" value="P:methylation"/>
    <property type="evidence" value="ECO:0007669"/>
    <property type="project" value="UniProtKB-KW"/>
</dbReference>
<dbReference type="GeneID" id="93508423"/>
<dbReference type="Gene3D" id="1.10.10.10">
    <property type="entry name" value="Winged helix-like DNA-binding domain superfamily/Winged helix DNA-binding domain"/>
    <property type="match status" value="1"/>
</dbReference>
<keyword evidence="3" id="KW-0808">Transferase</keyword>
<evidence type="ECO:0000313" key="3">
    <source>
        <dbReference type="EMBL" id="MFI1464197.1"/>
    </source>
</evidence>
<dbReference type="InterPro" id="IPR036390">
    <property type="entry name" value="WH_DNA-bd_sf"/>
</dbReference>
<dbReference type="InterPro" id="IPR053173">
    <property type="entry name" value="SAM-binding_MTase"/>
</dbReference>
<sequence>MATPAVDETEIEKFAEKAIGDLAGLFTVVLCHVGDRLGLFTELSEGGPASAAELARRRSIDGRYAAEWLRGLTAAGYLRYDEASGRYELSPEHAMVLAVEGGPAFLGGEYQMVGGLLEPIADLGRVFREGGGVRQGAYGPDFWEGMERFTAGWFENFLLQEWIPGMPEVAERLAAGCDYADVGCGSGRALIKVAEAYPNSRFVGYDLFEPQVQRARAAVAAAGLSGRIRVECADAVDGLPDRFDVISTFDVIHDAVDPLGLLRGVRRALHPDGIYICLDINCADRHEDNEGPLATVFYGLSVAYCMTTSLSAGGAGLGTCGLPEAKVQELCTQAGFASVRRVPLENPFNNLYEVRQS</sequence>
<reference evidence="3 4" key="1">
    <citation type="submission" date="2024-10" db="EMBL/GenBank/DDBJ databases">
        <title>The Natural Products Discovery Center: Release of the First 8490 Sequenced Strains for Exploring Actinobacteria Biosynthetic Diversity.</title>
        <authorList>
            <person name="Kalkreuter E."/>
            <person name="Kautsar S.A."/>
            <person name="Yang D."/>
            <person name="Bader C.D."/>
            <person name="Teijaro C.N."/>
            <person name="Fluegel L."/>
            <person name="Davis C.M."/>
            <person name="Simpson J.R."/>
            <person name="Lauterbach L."/>
            <person name="Steele A.D."/>
            <person name="Gui C."/>
            <person name="Meng S."/>
            <person name="Li G."/>
            <person name="Viehrig K."/>
            <person name="Ye F."/>
            <person name="Su P."/>
            <person name="Kiefer A.F."/>
            <person name="Nichols A."/>
            <person name="Cepeda A.J."/>
            <person name="Yan W."/>
            <person name="Fan B."/>
            <person name="Jiang Y."/>
            <person name="Adhikari A."/>
            <person name="Zheng C.-J."/>
            <person name="Schuster L."/>
            <person name="Cowan T.M."/>
            <person name="Smanski M.J."/>
            <person name="Chevrette M.G."/>
            <person name="De Carvalho L.P.S."/>
            <person name="Shen B."/>
        </authorList>
    </citation>
    <scope>NUCLEOTIDE SEQUENCE [LARGE SCALE GENOMIC DNA]</scope>
    <source>
        <strain evidence="3 4">NPDC020568</strain>
    </source>
</reference>
<dbReference type="PANTHER" id="PTHR45128">
    <property type="entry name" value="METHYLTRANSFERASE TYPE 11"/>
    <property type="match status" value="1"/>
</dbReference>
<feature type="domain" description="Methyltransferase" evidence="1">
    <location>
        <begin position="175"/>
        <end position="281"/>
    </location>
</feature>
<dbReference type="SUPFAM" id="SSF46785">
    <property type="entry name" value="Winged helix' DNA-binding domain"/>
    <property type="match status" value="1"/>
</dbReference>
<evidence type="ECO:0000313" key="4">
    <source>
        <dbReference type="Proteomes" id="UP001611263"/>
    </source>
</evidence>
<protein>
    <submittedName>
        <fullName evidence="3">Methyltransferase domain-containing protein</fullName>
    </submittedName>
</protein>
<accession>A0ABW7TVG3</accession>
<organism evidence="3 4">
    <name type="scientific">Nocardia carnea</name>
    <dbReference type="NCBI Taxonomy" id="37328"/>
    <lineage>
        <taxon>Bacteria</taxon>
        <taxon>Bacillati</taxon>
        <taxon>Actinomycetota</taxon>
        <taxon>Actinomycetes</taxon>
        <taxon>Mycobacteriales</taxon>
        <taxon>Nocardiaceae</taxon>
        <taxon>Nocardia</taxon>
    </lineage>
</organism>
<evidence type="ECO:0000259" key="2">
    <source>
        <dbReference type="Pfam" id="PF21320"/>
    </source>
</evidence>
<dbReference type="PANTHER" id="PTHR45128:SF2">
    <property type="entry name" value="METHYLTRANSFERASE DOMAIN-CONTAINING PROTEIN"/>
    <property type="match status" value="1"/>
</dbReference>
<dbReference type="InterPro" id="IPR025714">
    <property type="entry name" value="Methyltranfer_dom"/>
</dbReference>
<proteinExistence type="predicted"/>
<comment type="caution">
    <text evidence="3">The sequence shown here is derived from an EMBL/GenBank/DDBJ whole genome shotgun (WGS) entry which is preliminary data.</text>
</comment>
<dbReference type="SUPFAM" id="SSF53335">
    <property type="entry name" value="S-adenosyl-L-methionine-dependent methyltransferases"/>
    <property type="match status" value="1"/>
</dbReference>
<dbReference type="Pfam" id="PF21320">
    <property type="entry name" value="WHD_Rv2258c"/>
    <property type="match status" value="1"/>
</dbReference>
<dbReference type="InterPro" id="IPR036388">
    <property type="entry name" value="WH-like_DNA-bd_sf"/>
</dbReference>
<dbReference type="CDD" id="cd02440">
    <property type="entry name" value="AdoMet_MTases"/>
    <property type="match status" value="1"/>
</dbReference>
<name>A0ABW7TVG3_9NOCA</name>
<dbReference type="Pfam" id="PF13847">
    <property type="entry name" value="Methyltransf_31"/>
    <property type="match status" value="1"/>
</dbReference>
<dbReference type="InterPro" id="IPR029063">
    <property type="entry name" value="SAM-dependent_MTases_sf"/>
</dbReference>
<dbReference type="Proteomes" id="UP001611263">
    <property type="component" value="Unassembled WGS sequence"/>
</dbReference>
<feature type="domain" description="S-adenosylmethionine-dependent methyltransferase Rv2258c-like winged HTH" evidence="2">
    <location>
        <begin position="29"/>
        <end position="97"/>
    </location>
</feature>